<protein>
    <submittedName>
        <fullName evidence="2">Uncharacterized protein</fullName>
    </submittedName>
</protein>
<evidence type="ECO:0000256" key="1">
    <source>
        <dbReference type="SAM" id="Phobius"/>
    </source>
</evidence>
<dbReference type="AlphaFoldDB" id="A0A428SIS6"/>
<evidence type="ECO:0000313" key="2">
    <source>
        <dbReference type="EMBL" id="RSL89654.1"/>
    </source>
</evidence>
<keyword evidence="1" id="KW-1133">Transmembrane helix</keyword>
<proteinExistence type="predicted"/>
<feature type="transmembrane region" description="Helical" evidence="1">
    <location>
        <begin position="25"/>
        <end position="54"/>
    </location>
</feature>
<name>A0A428SIS6_9HYPO</name>
<keyword evidence="1" id="KW-0472">Membrane</keyword>
<reference evidence="2 3" key="1">
    <citation type="submission" date="2017-06" db="EMBL/GenBank/DDBJ databases">
        <title>Comparative genomic analysis of Ambrosia Fusariam Clade fungi.</title>
        <authorList>
            <person name="Stajich J.E."/>
            <person name="Carrillo J."/>
            <person name="Kijimoto T."/>
            <person name="Eskalen A."/>
            <person name="O'Donnell K."/>
            <person name="Kasson M."/>
        </authorList>
    </citation>
    <scope>NUCLEOTIDE SEQUENCE [LARGE SCALE GENOMIC DNA]</scope>
    <source>
        <strain evidence="2 3">NRRL62579</strain>
    </source>
</reference>
<feature type="transmembrane region" description="Helical" evidence="1">
    <location>
        <begin position="66"/>
        <end position="87"/>
    </location>
</feature>
<sequence length="141" mass="15875">MAAFLGGLSMSVLISHDLYRGTSTAFIRAAAFLFTSTIISSVAVIFLAAMLLFAFRGYQRPTNEELVIALTPLLLLDITVIKFLLGLNCWFAHRYSQSSSIVLATETILVLVLMIVIAMWIWRRWCTDDEPYEPYDKSIDS</sequence>
<dbReference type="Proteomes" id="UP000287144">
    <property type="component" value="Unassembled WGS sequence"/>
</dbReference>
<accession>A0A428SIS6</accession>
<gene>
    <name evidence="2" type="ORF">CEP52_014858</name>
</gene>
<feature type="transmembrane region" description="Helical" evidence="1">
    <location>
        <begin position="99"/>
        <end position="122"/>
    </location>
</feature>
<evidence type="ECO:0000313" key="3">
    <source>
        <dbReference type="Proteomes" id="UP000287144"/>
    </source>
</evidence>
<keyword evidence="3" id="KW-1185">Reference proteome</keyword>
<organism evidence="2 3">
    <name type="scientific">Fusarium oligoseptatum</name>
    <dbReference type="NCBI Taxonomy" id="2604345"/>
    <lineage>
        <taxon>Eukaryota</taxon>
        <taxon>Fungi</taxon>
        <taxon>Dikarya</taxon>
        <taxon>Ascomycota</taxon>
        <taxon>Pezizomycotina</taxon>
        <taxon>Sordariomycetes</taxon>
        <taxon>Hypocreomycetidae</taxon>
        <taxon>Hypocreales</taxon>
        <taxon>Nectriaceae</taxon>
        <taxon>Fusarium</taxon>
        <taxon>Fusarium solani species complex</taxon>
    </lineage>
</organism>
<dbReference type="EMBL" id="NKCK01000242">
    <property type="protein sequence ID" value="RSL89654.1"/>
    <property type="molecule type" value="Genomic_DNA"/>
</dbReference>
<comment type="caution">
    <text evidence="2">The sequence shown here is derived from an EMBL/GenBank/DDBJ whole genome shotgun (WGS) entry which is preliminary data.</text>
</comment>
<keyword evidence="1" id="KW-0812">Transmembrane</keyword>